<comment type="similarity">
    <text evidence="2">Belongs to the rad21 family.</text>
</comment>
<dbReference type="InterPro" id="IPR036390">
    <property type="entry name" value="WH_DNA-bd_sf"/>
</dbReference>
<keyword evidence="3" id="KW-0539">Nucleus</keyword>
<dbReference type="InterPro" id="IPR006909">
    <property type="entry name" value="Rad21/Rec8_C_eu"/>
</dbReference>
<dbReference type="VEuPathDB" id="FungiDB:PV09_03571"/>
<feature type="domain" description="Rad21/Rec8-like protein N-terminal" evidence="6">
    <location>
        <begin position="1"/>
        <end position="102"/>
    </location>
</feature>
<accession>A0A0D1XSH7</accession>
<feature type="domain" description="Rad21/Rec8-like protein C-terminal eukaryotic" evidence="5">
    <location>
        <begin position="502"/>
        <end position="547"/>
    </location>
</feature>
<name>A0A0D1XSH7_9PEZI</name>
<gene>
    <name evidence="7" type="ORF">PV09_03571</name>
</gene>
<evidence type="ECO:0000256" key="1">
    <source>
        <dbReference type="ARBA" id="ARBA00004123"/>
    </source>
</evidence>
<feature type="region of interest" description="Disordered" evidence="4">
    <location>
        <begin position="220"/>
        <end position="239"/>
    </location>
</feature>
<dbReference type="FunFam" id="1.10.10.580:FF:000004">
    <property type="entry name" value="Double-strand-break repair protein rad21"/>
    <property type="match status" value="1"/>
</dbReference>
<protein>
    <recommendedName>
        <fullName evidence="9">Rad21/Rec8-like protein N-terminal domain-containing protein</fullName>
    </recommendedName>
</protein>
<dbReference type="GO" id="GO:0030892">
    <property type="term" value="C:mitotic cohesin complex"/>
    <property type="evidence" value="ECO:0007669"/>
    <property type="project" value="TreeGrafter"/>
</dbReference>
<evidence type="ECO:0000313" key="8">
    <source>
        <dbReference type="Proteomes" id="UP000053259"/>
    </source>
</evidence>
<dbReference type="SUPFAM" id="SSF46785">
    <property type="entry name" value="Winged helix' DNA-binding domain"/>
    <property type="match status" value="1"/>
</dbReference>
<evidence type="ECO:0000259" key="5">
    <source>
        <dbReference type="Pfam" id="PF04824"/>
    </source>
</evidence>
<dbReference type="InParanoid" id="A0A0D1XSH7"/>
<evidence type="ECO:0000313" key="7">
    <source>
        <dbReference type="EMBL" id="KIW05711.1"/>
    </source>
</evidence>
<dbReference type="PANTHER" id="PTHR12585">
    <property type="entry name" value="SCC1 / RAD21 FAMILY MEMBER"/>
    <property type="match status" value="1"/>
</dbReference>
<dbReference type="Gene3D" id="1.10.10.580">
    <property type="entry name" value="Structural maintenance of chromosome 1. Chain E"/>
    <property type="match status" value="1"/>
</dbReference>
<dbReference type="InterPro" id="IPR023093">
    <property type="entry name" value="ScpA-like_C"/>
</dbReference>
<dbReference type="GO" id="GO:0007064">
    <property type="term" value="P:mitotic sister chromatid cohesion"/>
    <property type="evidence" value="ECO:0007669"/>
    <property type="project" value="TreeGrafter"/>
</dbReference>
<feature type="region of interest" description="Disordered" evidence="4">
    <location>
        <begin position="254"/>
        <end position="290"/>
    </location>
</feature>
<dbReference type="GO" id="GO:1990414">
    <property type="term" value="P:replication-born double-strand break repair via sister chromatid exchange"/>
    <property type="evidence" value="ECO:0007669"/>
    <property type="project" value="TreeGrafter"/>
</dbReference>
<dbReference type="GO" id="GO:0003682">
    <property type="term" value="F:chromatin binding"/>
    <property type="evidence" value="ECO:0007669"/>
    <property type="project" value="TreeGrafter"/>
</dbReference>
<dbReference type="PANTHER" id="PTHR12585:SF69">
    <property type="entry name" value="FI11703P"/>
    <property type="match status" value="1"/>
</dbReference>
<dbReference type="FunCoup" id="A0A0D1XSH7">
    <property type="interactions" value="161"/>
</dbReference>
<evidence type="ECO:0000259" key="6">
    <source>
        <dbReference type="Pfam" id="PF04825"/>
    </source>
</evidence>
<dbReference type="RefSeq" id="XP_016215580.1">
    <property type="nucleotide sequence ID" value="XM_016356787.1"/>
</dbReference>
<sequence>MFYSDVLLSKTGPLARVWLASTMERKLSKRDCLQSNLEDSVDMLVDESGAPMALRLSGQLLLGVVKIYKRKAGYLLDDCNEALLKIKLAFRPGNVDLPADQSHIVSAEALNLPDRITAVDLFANLADPDLLLSQPVRRKGDVDDPAVLDWGTQSLITESLDLPATKSAPRLLQDDDLELDLGLGDDDLTLEVGRREATPLNNSRDEPTLLRDDDLELDLGNDFQGGDTSALPRLDDNDIPMDDLALDTTIDMKDLPAPAPERQRNTLSPLSNPDPDLEQSFRPNETDLYDQTDELAVANQRVKRRKIIQMDTQLELSTAQIKQQQVDHSKITKQPPFLPRDPLLLQLMNMQKNGGFVTNIFSDGRSMGWAPELRGVLSVDLIRSTGDLKRKRDSGVADLFSDEDEDKDQRHDDEQAPMAGEDRGLEPEPVQGLDDLEGDIGPGSPLPNFEDTTMPLLHPADDGPVSTGTRAAVHLLRERFGPQGETSESHRQKNVVLLQDLVPEKTTTRHDATKMFFEVLVLATKDAIKVEQGKSKIGESIKIRAKRGLYGAWAEAAEPPSQHVQPEPVST</sequence>
<dbReference type="Pfam" id="PF04825">
    <property type="entry name" value="Rad21_Rec8_N"/>
    <property type="match status" value="1"/>
</dbReference>
<comment type="subcellular location">
    <subcellularLocation>
        <location evidence="1">Nucleus</location>
    </subcellularLocation>
</comment>
<evidence type="ECO:0008006" key="9">
    <source>
        <dbReference type="Google" id="ProtNLM"/>
    </source>
</evidence>
<dbReference type="GeneID" id="27311544"/>
<evidence type="ECO:0000256" key="3">
    <source>
        <dbReference type="ARBA" id="ARBA00023242"/>
    </source>
</evidence>
<reference evidence="7 8" key="1">
    <citation type="submission" date="2015-01" db="EMBL/GenBank/DDBJ databases">
        <title>The Genome Sequence of Ochroconis gallopava CBS43764.</title>
        <authorList>
            <consortium name="The Broad Institute Genomics Platform"/>
            <person name="Cuomo C."/>
            <person name="de Hoog S."/>
            <person name="Gorbushina A."/>
            <person name="Stielow B."/>
            <person name="Teixiera M."/>
            <person name="Abouelleil A."/>
            <person name="Chapman S.B."/>
            <person name="Priest M."/>
            <person name="Young S.K."/>
            <person name="Wortman J."/>
            <person name="Nusbaum C."/>
            <person name="Birren B."/>
        </authorList>
    </citation>
    <scope>NUCLEOTIDE SEQUENCE [LARGE SCALE GENOMIC DNA]</scope>
    <source>
        <strain evidence="7 8">CBS 43764</strain>
    </source>
</reference>
<dbReference type="InterPro" id="IPR006910">
    <property type="entry name" value="Rad21_Rec8_N"/>
</dbReference>
<dbReference type="Pfam" id="PF04824">
    <property type="entry name" value="Rad21_Rec8"/>
    <property type="match status" value="1"/>
</dbReference>
<feature type="compositionally biased region" description="Basic and acidic residues" evidence="4">
    <location>
        <begin position="407"/>
        <end position="426"/>
    </location>
</feature>
<organism evidence="7 8">
    <name type="scientific">Verruconis gallopava</name>
    <dbReference type="NCBI Taxonomy" id="253628"/>
    <lineage>
        <taxon>Eukaryota</taxon>
        <taxon>Fungi</taxon>
        <taxon>Dikarya</taxon>
        <taxon>Ascomycota</taxon>
        <taxon>Pezizomycotina</taxon>
        <taxon>Dothideomycetes</taxon>
        <taxon>Pleosporomycetidae</taxon>
        <taxon>Venturiales</taxon>
        <taxon>Sympoventuriaceae</taxon>
        <taxon>Verruconis</taxon>
    </lineage>
</organism>
<keyword evidence="8" id="KW-1185">Reference proteome</keyword>
<evidence type="ECO:0000256" key="2">
    <source>
        <dbReference type="ARBA" id="ARBA00009870"/>
    </source>
</evidence>
<dbReference type="HOGENOM" id="CLU_015775_0_1_1"/>
<dbReference type="CDD" id="cd21788">
    <property type="entry name" value="Rad21_Rec8_M_SpRad21p-like"/>
    <property type="match status" value="1"/>
</dbReference>
<proteinExistence type="inferred from homology"/>
<dbReference type="Proteomes" id="UP000053259">
    <property type="component" value="Unassembled WGS sequence"/>
</dbReference>
<dbReference type="OrthoDB" id="10071381at2759"/>
<dbReference type="AlphaFoldDB" id="A0A0D1XSH7"/>
<evidence type="ECO:0000256" key="4">
    <source>
        <dbReference type="SAM" id="MobiDB-lite"/>
    </source>
</evidence>
<dbReference type="STRING" id="253628.A0A0D1XSH7"/>
<dbReference type="GO" id="GO:0005634">
    <property type="term" value="C:nucleus"/>
    <property type="evidence" value="ECO:0007669"/>
    <property type="project" value="UniProtKB-SubCell"/>
</dbReference>
<feature type="region of interest" description="Disordered" evidence="4">
    <location>
        <begin position="392"/>
        <end position="435"/>
    </location>
</feature>
<dbReference type="EMBL" id="KN847537">
    <property type="protein sequence ID" value="KIW05711.1"/>
    <property type="molecule type" value="Genomic_DNA"/>
</dbReference>
<dbReference type="InterPro" id="IPR039781">
    <property type="entry name" value="Rad21/Rec8-like"/>
</dbReference>